<name>A0ABT6DJR0_9BACT</name>
<dbReference type="Pfam" id="PF02661">
    <property type="entry name" value="Fic"/>
    <property type="match status" value="1"/>
</dbReference>
<organism evidence="2 3">
    <name type="scientific">Bdellovibrio svalbardensis</name>
    <dbReference type="NCBI Taxonomy" id="2972972"/>
    <lineage>
        <taxon>Bacteria</taxon>
        <taxon>Pseudomonadati</taxon>
        <taxon>Bdellovibrionota</taxon>
        <taxon>Bdellovibrionia</taxon>
        <taxon>Bdellovibrionales</taxon>
        <taxon>Pseudobdellovibrionaceae</taxon>
        <taxon>Bdellovibrio</taxon>
    </lineage>
</organism>
<dbReference type="InterPro" id="IPR036597">
    <property type="entry name" value="Fido-like_dom_sf"/>
</dbReference>
<dbReference type="Proteomes" id="UP001152321">
    <property type="component" value="Unassembled WGS sequence"/>
</dbReference>
<dbReference type="InterPro" id="IPR003812">
    <property type="entry name" value="Fido"/>
</dbReference>
<sequence>MESSLFRSLTLKMTESETSQVESLIQKIEQHREWAESLSPQEWHAGLQRLSPYRLRSSGTLKRGSREGWIAANTYVAEKVAAEQLPREQDILQINAMMRQQTEASIRAVDVFIGPHKACAPEELPKFLSYYYENMLPLDKHSHPLVAAALSRYWLVSLHPFEDANGRTSVMIADWLLLSRGYLPLSFERKLDAVIGSIDGSRVSATPGQAILKTLRSIFHSYQVVLDKALAQ</sequence>
<evidence type="ECO:0000313" key="3">
    <source>
        <dbReference type="Proteomes" id="UP001152321"/>
    </source>
</evidence>
<dbReference type="InterPro" id="IPR040198">
    <property type="entry name" value="Fido_containing"/>
</dbReference>
<protein>
    <submittedName>
        <fullName evidence="2">Fic family protein</fullName>
    </submittedName>
</protein>
<reference evidence="2" key="1">
    <citation type="submission" date="2022-08" db="EMBL/GenBank/DDBJ databases">
        <title>Novel Bdellovibrio Species Isolated from Svalbard: Designation Bdellovibrio svalbardensis.</title>
        <authorList>
            <person name="Mitchell R.J."/>
            <person name="Choi S.Y."/>
        </authorList>
    </citation>
    <scope>NUCLEOTIDE SEQUENCE</scope>
    <source>
        <strain evidence="2">PAP01</strain>
    </source>
</reference>
<dbReference type="EMBL" id="JANRMI010000001">
    <property type="protein sequence ID" value="MDG0815328.1"/>
    <property type="molecule type" value="Genomic_DNA"/>
</dbReference>
<dbReference type="PROSITE" id="PS51459">
    <property type="entry name" value="FIDO"/>
    <property type="match status" value="1"/>
</dbReference>
<evidence type="ECO:0000313" key="2">
    <source>
        <dbReference type="EMBL" id="MDG0815328.1"/>
    </source>
</evidence>
<dbReference type="PANTHER" id="PTHR13504:SF38">
    <property type="entry name" value="FIDO DOMAIN-CONTAINING PROTEIN"/>
    <property type="match status" value="1"/>
</dbReference>
<dbReference type="SUPFAM" id="SSF140931">
    <property type="entry name" value="Fic-like"/>
    <property type="match status" value="1"/>
</dbReference>
<keyword evidence="3" id="KW-1185">Reference proteome</keyword>
<feature type="domain" description="Fido" evidence="1">
    <location>
        <begin position="86"/>
        <end position="217"/>
    </location>
</feature>
<proteinExistence type="predicted"/>
<dbReference type="Gene3D" id="1.10.3290.10">
    <property type="entry name" value="Fido-like domain"/>
    <property type="match status" value="1"/>
</dbReference>
<gene>
    <name evidence="2" type="ORF">NWE73_03075</name>
</gene>
<dbReference type="PANTHER" id="PTHR13504">
    <property type="entry name" value="FIDO DOMAIN-CONTAINING PROTEIN DDB_G0283145"/>
    <property type="match status" value="1"/>
</dbReference>
<comment type="caution">
    <text evidence="2">The sequence shown here is derived from an EMBL/GenBank/DDBJ whole genome shotgun (WGS) entry which is preliminary data.</text>
</comment>
<accession>A0ABT6DJR0</accession>
<dbReference type="RefSeq" id="WP_277576804.1">
    <property type="nucleotide sequence ID" value="NZ_JANRMI010000001.1"/>
</dbReference>
<evidence type="ECO:0000259" key="1">
    <source>
        <dbReference type="PROSITE" id="PS51459"/>
    </source>
</evidence>